<dbReference type="InterPro" id="IPR036282">
    <property type="entry name" value="Glutathione-S-Trfase_C_sf"/>
</dbReference>
<dbReference type="EMBL" id="JAMKFB020000017">
    <property type="protein sequence ID" value="KAL0169561.1"/>
    <property type="molecule type" value="Genomic_DNA"/>
</dbReference>
<dbReference type="PANTHER" id="PTHR45476">
    <property type="entry name" value="CHLORIDE INTRACELLULAR CHANNEL PROTEIN 6-RELATED"/>
    <property type="match status" value="1"/>
</dbReference>
<feature type="non-terminal residue" evidence="1">
    <location>
        <position position="1"/>
    </location>
</feature>
<evidence type="ECO:0008006" key="3">
    <source>
        <dbReference type="Google" id="ProtNLM"/>
    </source>
</evidence>
<dbReference type="Gene3D" id="1.20.1050.10">
    <property type="match status" value="1"/>
</dbReference>
<proteinExistence type="predicted"/>
<dbReference type="SUPFAM" id="SSF47616">
    <property type="entry name" value="GST C-terminal domain-like"/>
    <property type="match status" value="1"/>
</dbReference>
<evidence type="ECO:0000313" key="2">
    <source>
        <dbReference type="Proteomes" id="UP001529510"/>
    </source>
</evidence>
<gene>
    <name evidence="1" type="ORF">M9458_034157</name>
</gene>
<comment type="caution">
    <text evidence="1">The sequence shown here is derived from an EMBL/GenBank/DDBJ whole genome shotgun (WGS) entry which is preliminary data.</text>
</comment>
<organism evidence="1 2">
    <name type="scientific">Cirrhinus mrigala</name>
    <name type="common">Mrigala</name>
    <dbReference type="NCBI Taxonomy" id="683832"/>
    <lineage>
        <taxon>Eukaryota</taxon>
        <taxon>Metazoa</taxon>
        <taxon>Chordata</taxon>
        <taxon>Craniata</taxon>
        <taxon>Vertebrata</taxon>
        <taxon>Euteleostomi</taxon>
        <taxon>Actinopterygii</taxon>
        <taxon>Neopterygii</taxon>
        <taxon>Teleostei</taxon>
        <taxon>Ostariophysi</taxon>
        <taxon>Cypriniformes</taxon>
        <taxon>Cyprinidae</taxon>
        <taxon>Labeoninae</taxon>
        <taxon>Labeonini</taxon>
        <taxon>Cirrhinus</taxon>
    </lineage>
</organism>
<dbReference type="PANTHER" id="PTHR45476:SF4">
    <property type="entry name" value="CHLORIDE INTRACELLULAR CHANNEL PROTEIN 5"/>
    <property type="match status" value="1"/>
</dbReference>
<dbReference type="AlphaFoldDB" id="A0ABD0P981"/>
<dbReference type="Proteomes" id="UP001529510">
    <property type="component" value="Unassembled WGS sequence"/>
</dbReference>
<protein>
    <recommendedName>
        <fullName evidence="3">Chloride intracellular channel protein</fullName>
    </recommendedName>
</protein>
<name>A0ABD0P981_CIRMR</name>
<dbReference type="PRINTS" id="PR01263">
    <property type="entry name" value="INTCLCHANNEL"/>
</dbReference>
<feature type="non-terminal residue" evidence="1">
    <location>
        <position position="60"/>
    </location>
</feature>
<keyword evidence="2" id="KW-1185">Reference proteome</keyword>
<accession>A0ABD0P981</accession>
<evidence type="ECO:0000313" key="1">
    <source>
        <dbReference type="EMBL" id="KAL0169561.1"/>
    </source>
</evidence>
<dbReference type="InterPro" id="IPR002946">
    <property type="entry name" value="CLIC"/>
</dbReference>
<reference evidence="1 2" key="1">
    <citation type="submission" date="2024-05" db="EMBL/GenBank/DDBJ databases">
        <title>Genome sequencing and assembly of Indian major carp, Cirrhinus mrigala (Hamilton, 1822).</title>
        <authorList>
            <person name="Mohindra V."/>
            <person name="Chowdhury L.M."/>
            <person name="Lal K."/>
            <person name="Jena J.K."/>
        </authorList>
    </citation>
    <scope>NUCLEOTIDE SEQUENCE [LARGE SCALE GENOMIC DNA]</scope>
    <source>
        <strain evidence="1">CM1030</strain>
        <tissue evidence="1">Blood</tissue>
    </source>
</reference>
<sequence>LEKGLLKALKKLDNFLNSPLPDEIDADSTGEEKCSNRKYLDGNELTLADCNLLPKLHVVK</sequence>